<evidence type="ECO:0000259" key="4">
    <source>
        <dbReference type="PROSITE" id="PS01031"/>
    </source>
</evidence>
<sequence>MICIEGKRKKKVIGPNDKYLQTERRNGPFKRALKMPATCDTEKIAAKLEDGMLILTMPKVEAQQAAVVKI</sequence>
<accession>D8LYZ5</accession>
<dbReference type="PROSITE" id="PS01031">
    <property type="entry name" value="SHSP"/>
    <property type="match status" value="1"/>
</dbReference>
<reference evidence="5" key="1">
    <citation type="submission" date="2010-02" db="EMBL/GenBank/DDBJ databases">
        <title>Sequencing and annotation of the Blastocystis hominis genome.</title>
        <authorList>
            <person name="Wincker P."/>
        </authorList>
    </citation>
    <scope>NUCLEOTIDE SEQUENCE</scope>
    <source>
        <strain evidence="5">Singapore isolate B</strain>
    </source>
</reference>
<dbReference type="Pfam" id="PF00011">
    <property type="entry name" value="HSP20"/>
    <property type="match status" value="1"/>
</dbReference>
<dbReference type="Proteomes" id="UP000008312">
    <property type="component" value="Unassembled WGS sequence"/>
</dbReference>
<dbReference type="Gene3D" id="2.60.40.790">
    <property type="match status" value="1"/>
</dbReference>
<dbReference type="OrthoDB" id="1431247at2759"/>
<dbReference type="InterPro" id="IPR002068">
    <property type="entry name" value="A-crystallin/Hsp20_dom"/>
</dbReference>
<keyword evidence="6" id="KW-1185">Reference proteome</keyword>
<dbReference type="EMBL" id="FN668640">
    <property type="protein sequence ID" value="CBK21034.2"/>
    <property type="molecule type" value="Genomic_DNA"/>
</dbReference>
<organism evidence="5">
    <name type="scientific">Blastocystis hominis</name>
    <dbReference type="NCBI Taxonomy" id="12968"/>
    <lineage>
        <taxon>Eukaryota</taxon>
        <taxon>Sar</taxon>
        <taxon>Stramenopiles</taxon>
        <taxon>Bigyra</taxon>
        <taxon>Opalozoa</taxon>
        <taxon>Opalinata</taxon>
        <taxon>Blastocystidae</taxon>
        <taxon>Blastocystis</taxon>
    </lineage>
</organism>
<dbReference type="InParanoid" id="D8LYZ5"/>
<evidence type="ECO:0000313" key="6">
    <source>
        <dbReference type="Proteomes" id="UP000008312"/>
    </source>
</evidence>
<keyword evidence="1" id="KW-0346">Stress response</keyword>
<dbReference type="CDD" id="cd06464">
    <property type="entry name" value="ACD_sHsps-like"/>
    <property type="match status" value="1"/>
</dbReference>
<evidence type="ECO:0000256" key="1">
    <source>
        <dbReference type="ARBA" id="ARBA00023016"/>
    </source>
</evidence>
<proteinExistence type="inferred from homology"/>
<evidence type="ECO:0000256" key="2">
    <source>
        <dbReference type="PROSITE-ProRule" id="PRU00285"/>
    </source>
</evidence>
<dbReference type="GeneID" id="24918526"/>
<dbReference type="InterPro" id="IPR008978">
    <property type="entry name" value="HSP20-like_chaperone"/>
</dbReference>
<dbReference type="InterPro" id="IPR031107">
    <property type="entry name" value="Small_HSP"/>
</dbReference>
<dbReference type="SUPFAM" id="SSF49764">
    <property type="entry name" value="HSP20-like chaperones"/>
    <property type="match status" value="1"/>
</dbReference>
<gene>
    <name evidence="5" type="ORF">GSBLH_T00001255001</name>
</gene>
<evidence type="ECO:0000313" key="5">
    <source>
        <dbReference type="EMBL" id="CBK21034.2"/>
    </source>
</evidence>
<evidence type="ECO:0000256" key="3">
    <source>
        <dbReference type="RuleBase" id="RU003616"/>
    </source>
</evidence>
<name>D8LYZ5_BLAHO</name>
<protein>
    <recommendedName>
        <fullName evidence="4">SHSP domain-containing protein</fullName>
    </recommendedName>
</protein>
<comment type="similarity">
    <text evidence="2 3">Belongs to the small heat shock protein (HSP20) family.</text>
</comment>
<dbReference type="PANTHER" id="PTHR11527">
    <property type="entry name" value="HEAT-SHOCK PROTEIN 20 FAMILY MEMBER"/>
    <property type="match status" value="1"/>
</dbReference>
<feature type="domain" description="SHSP" evidence="4">
    <location>
        <begin position="1"/>
        <end position="70"/>
    </location>
</feature>
<dbReference type="RefSeq" id="XP_012895082.1">
    <property type="nucleotide sequence ID" value="XM_013039628.1"/>
</dbReference>
<dbReference type="AlphaFoldDB" id="D8LYZ5"/>